<protein>
    <submittedName>
        <fullName evidence="1">Uncharacterized protein</fullName>
    </submittedName>
</protein>
<evidence type="ECO:0000313" key="1">
    <source>
        <dbReference type="EMBL" id="TKV96583.1"/>
    </source>
</evidence>
<proteinExistence type="predicted"/>
<keyword evidence="2" id="KW-1185">Reference proteome</keyword>
<dbReference type="EMBL" id="CM016560">
    <property type="protein sequence ID" value="TKV96583.1"/>
    <property type="molecule type" value="Genomic_DNA"/>
</dbReference>
<reference evidence="1" key="1">
    <citation type="submission" date="2019-03" db="EMBL/GenBank/DDBJ databases">
        <title>WGS assembly of Setaria viridis.</title>
        <authorList>
            <person name="Huang P."/>
            <person name="Jenkins J."/>
            <person name="Grimwood J."/>
            <person name="Barry K."/>
            <person name="Healey A."/>
            <person name="Mamidi S."/>
            <person name="Sreedasyam A."/>
            <person name="Shu S."/>
            <person name="Feldman M."/>
            <person name="Wu J."/>
            <person name="Yu Y."/>
            <person name="Chen C."/>
            <person name="Johnson J."/>
            <person name="Rokhsar D."/>
            <person name="Baxter I."/>
            <person name="Schmutz J."/>
            <person name="Brutnell T."/>
            <person name="Kellogg E."/>
        </authorList>
    </citation>
    <scope>NUCLEOTIDE SEQUENCE [LARGE SCALE GENOMIC DNA]</scope>
</reference>
<name>A0A4U6T702_SETVI</name>
<dbReference type="Proteomes" id="UP000298652">
    <property type="component" value="Chromosome 9"/>
</dbReference>
<gene>
    <name evidence="1" type="ORF">SEVIR_9G437450v2</name>
</gene>
<dbReference type="AlphaFoldDB" id="A0A4U6T702"/>
<dbReference type="Gramene" id="TKV96583">
    <property type="protein sequence ID" value="TKV96583"/>
    <property type="gene ID" value="SEVIR_9G437450v2"/>
</dbReference>
<accession>A0A4U6T702</accession>
<organism evidence="1 2">
    <name type="scientific">Setaria viridis</name>
    <name type="common">Green bristlegrass</name>
    <name type="synonym">Setaria italica subsp. viridis</name>
    <dbReference type="NCBI Taxonomy" id="4556"/>
    <lineage>
        <taxon>Eukaryota</taxon>
        <taxon>Viridiplantae</taxon>
        <taxon>Streptophyta</taxon>
        <taxon>Embryophyta</taxon>
        <taxon>Tracheophyta</taxon>
        <taxon>Spermatophyta</taxon>
        <taxon>Magnoliopsida</taxon>
        <taxon>Liliopsida</taxon>
        <taxon>Poales</taxon>
        <taxon>Poaceae</taxon>
        <taxon>PACMAD clade</taxon>
        <taxon>Panicoideae</taxon>
        <taxon>Panicodae</taxon>
        <taxon>Paniceae</taxon>
        <taxon>Cenchrinae</taxon>
        <taxon>Setaria</taxon>
    </lineage>
</organism>
<sequence length="60" mass="6580">MLCSPHDTMLVGGPAGLGFCRCCAPVQEGYAIFKSPSESWKRHTTPRPCEQKGAFFSTRC</sequence>
<evidence type="ECO:0000313" key="2">
    <source>
        <dbReference type="Proteomes" id="UP000298652"/>
    </source>
</evidence>